<name>A0ABU1MZW5_9CAUL</name>
<evidence type="ECO:0000313" key="2">
    <source>
        <dbReference type="Proteomes" id="UP001262754"/>
    </source>
</evidence>
<dbReference type="Proteomes" id="UP001262754">
    <property type="component" value="Unassembled WGS sequence"/>
</dbReference>
<comment type="caution">
    <text evidence="1">The sequence shown here is derived from an EMBL/GenBank/DDBJ whole genome shotgun (WGS) entry which is preliminary data.</text>
</comment>
<protein>
    <recommendedName>
        <fullName evidence="3">HAD family hydrolase</fullName>
    </recommendedName>
</protein>
<proteinExistence type="predicted"/>
<evidence type="ECO:0000313" key="1">
    <source>
        <dbReference type="EMBL" id="MDR6531431.1"/>
    </source>
</evidence>
<organism evidence="1 2">
    <name type="scientific">Caulobacter rhizosphaerae</name>
    <dbReference type="NCBI Taxonomy" id="2010972"/>
    <lineage>
        <taxon>Bacteria</taxon>
        <taxon>Pseudomonadati</taxon>
        <taxon>Pseudomonadota</taxon>
        <taxon>Alphaproteobacteria</taxon>
        <taxon>Caulobacterales</taxon>
        <taxon>Caulobacteraceae</taxon>
        <taxon>Caulobacter</taxon>
    </lineage>
</organism>
<dbReference type="EMBL" id="JAVDRL010000006">
    <property type="protein sequence ID" value="MDR6531431.1"/>
    <property type="molecule type" value="Genomic_DNA"/>
</dbReference>
<dbReference type="InterPro" id="IPR023214">
    <property type="entry name" value="HAD_sf"/>
</dbReference>
<dbReference type="SUPFAM" id="SSF56784">
    <property type="entry name" value="HAD-like"/>
    <property type="match status" value="1"/>
</dbReference>
<keyword evidence="2" id="KW-1185">Reference proteome</keyword>
<dbReference type="Gene3D" id="3.40.50.1000">
    <property type="entry name" value="HAD superfamily/HAD-like"/>
    <property type="match status" value="1"/>
</dbReference>
<accession>A0ABU1MZW5</accession>
<dbReference type="InterPro" id="IPR036412">
    <property type="entry name" value="HAD-like_sf"/>
</dbReference>
<sequence length="215" mass="23933">MEPCPSDLQACTVRPDTPLVIVDVDEVLARFMHGFGTFIGRHGFELRVDRFALFQNIYRPGETEHLDLIAGRALFDDFFRDGADDLLPAEGAADALADLSARADVVILTNAPEHGRQSRIRWLKTHGFDYPLVINSGPKGPSAAHLSERTASPSVFIDDLLPQLNSVADSAPWVSRFQMVADERLRPLAPSDPERHARIDLWPDLKAAIERKLFP</sequence>
<evidence type="ECO:0008006" key="3">
    <source>
        <dbReference type="Google" id="ProtNLM"/>
    </source>
</evidence>
<dbReference type="RefSeq" id="WP_056761614.1">
    <property type="nucleotide sequence ID" value="NZ_JAVDRL010000006.1"/>
</dbReference>
<gene>
    <name evidence="1" type="ORF">J2800_002178</name>
</gene>
<reference evidence="1 2" key="1">
    <citation type="submission" date="2023-07" db="EMBL/GenBank/DDBJ databases">
        <title>Sorghum-associated microbial communities from plants grown in Nebraska, USA.</title>
        <authorList>
            <person name="Schachtman D."/>
        </authorList>
    </citation>
    <scope>NUCLEOTIDE SEQUENCE [LARGE SCALE GENOMIC DNA]</scope>
    <source>
        <strain evidence="1 2">DS2154</strain>
    </source>
</reference>